<dbReference type="GeneID" id="39729346"/>
<dbReference type="PANTHER" id="PTHR40422:SF1">
    <property type="entry name" value="TRANSLATION MACHINERY-ASSOCIATED PROTEIN 17"/>
    <property type="match status" value="1"/>
</dbReference>
<dbReference type="RefSeq" id="XP_028525940.1">
    <property type="nucleotide sequence ID" value="XM_028670688.1"/>
</dbReference>
<organism evidence="2 3">
    <name type="scientific">Plasmodium gallinaceum</name>
    <dbReference type="NCBI Taxonomy" id="5849"/>
    <lineage>
        <taxon>Eukaryota</taxon>
        <taxon>Sar</taxon>
        <taxon>Alveolata</taxon>
        <taxon>Apicomplexa</taxon>
        <taxon>Aconoidasida</taxon>
        <taxon>Haemosporida</taxon>
        <taxon>Plasmodiidae</taxon>
        <taxon>Plasmodium</taxon>
        <taxon>Plasmodium (Haemamoeba)</taxon>
    </lineage>
</organism>
<dbReference type="Proteomes" id="UP000220797">
    <property type="component" value="Unassembled WGS sequence"/>
</dbReference>
<dbReference type="OrthoDB" id="548474at2759"/>
<evidence type="ECO:0000313" key="3">
    <source>
        <dbReference type="Proteomes" id="UP000220797"/>
    </source>
</evidence>
<name>A0A1J1GL41_PLAGA</name>
<reference evidence="2" key="1">
    <citation type="submission" date="2015-04" db="EMBL/GenBank/DDBJ databases">
        <authorList>
            <consortium name="Pathogen Informatics"/>
        </authorList>
    </citation>
    <scope>NUCLEOTIDE SEQUENCE [LARGE SCALE GENOMIC DNA]</scope>
    <source>
        <strain evidence="2">8A</strain>
    </source>
</reference>
<keyword evidence="3" id="KW-1185">Reference proteome</keyword>
<dbReference type="EMBL" id="CVMV01000013">
    <property type="protein sequence ID" value="CRG93118.1"/>
    <property type="molecule type" value="Genomic_DNA"/>
</dbReference>
<feature type="region of interest" description="Disordered" evidence="1">
    <location>
        <begin position="169"/>
        <end position="189"/>
    </location>
</feature>
<dbReference type="PANTHER" id="PTHR40422">
    <property type="entry name" value="TRANSLATION MACHINERY-ASSOCIATED PROTEIN 17"/>
    <property type="match status" value="1"/>
</dbReference>
<evidence type="ECO:0000313" key="2">
    <source>
        <dbReference type="EMBL" id="CRG93118.1"/>
    </source>
</evidence>
<dbReference type="GO" id="GO:0030674">
    <property type="term" value="F:protein-macromolecule adaptor activity"/>
    <property type="evidence" value="ECO:0007669"/>
    <property type="project" value="TreeGrafter"/>
</dbReference>
<dbReference type="GO" id="GO:0070682">
    <property type="term" value="P:proteasome regulatory particle assembly"/>
    <property type="evidence" value="ECO:0007669"/>
    <property type="project" value="InterPro"/>
</dbReference>
<sequence>MVEIRLKTKNSSCEFNLDFSEVKIPDDINILKDLEKEIENSIYHLKRSNEEIKEFDPLGKDNDLFLALNENKFALSRKEERLQLIKKKIHNLESLNLLNEVSVCNDPLTNKDKKLEIGILNENDNSKDENNDSSIKNILSDNLNDENLYYDNSNQNYLCNKNLSGTIKDESETHSEKNTNALDENGIYL</sequence>
<dbReference type="InterPro" id="IPR038966">
    <property type="entry name" value="TMA17"/>
</dbReference>
<comment type="caution">
    <text evidence="2">The sequence shown here is derived from an EMBL/GenBank/DDBJ whole genome shotgun (WGS) entry which is preliminary data.</text>
</comment>
<accession>A0A1J1GL41</accession>
<evidence type="ECO:0000256" key="1">
    <source>
        <dbReference type="SAM" id="MobiDB-lite"/>
    </source>
</evidence>
<dbReference type="VEuPathDB" id="PlasmoDB:PGAL8A_00082200"/>
<proteinExistence type="predicted"/>
<dbReference type="AlphaFoldDB" id="A0A1J1GL41"/>
<protein>
    <submittedName>
        <fullName evidence="2">Uncharacterized protein</fullName>
    </submittedName>
</protein>
<gene>
    <name evidence="2" type="ORF">PGAL8A_00082200</name>
</gene>